<proteinExistence type="predicted"/>
<evidence type="ECO:0000256" key="5">
    <source>
        <dbReference type="SAM" id="Phobius"/>
    </source>
</evidence>
<keyword evidence="2 5" id="KW-0812">Transmembrane</keyword>
<protein>
    <recommendedName>
        <fullName evidence="6">O-antigen ligase-related domain-containing protein</fullName>
    </recommendedName>
</protein>
<evidence type="ECO:0000313" key="8">
    <source>
        <dbReference type="Proteomes" id="UP000468388"/>
    </source>
</evidence>
<evidence type="ECO:0000256" key="1">
    <source>
        <dbReference type="ARBA" id="ARBA00004141"/>
    </source>
</evidence>
<keyword evidence="8" id="KW-1185">Reference proteome</keyword>
<feature type="transmembrane region" description="Helical" evidence="5">
    <location>
        <begin position="157"/>
        <end position="173"/>
    </location>
</feature>
<feature type="domain" description="O-antigen ligase-related" evidence="6">
    <location>
        <begin position="185"/>
        <end position="336"/>
    </location>
</feature>
<evidence type="ECO:0000313" key="7">
    <source>
        <dbReference type="EMBL" id="MVT42149.1"/>
    </source>
</evidence>
<accession>A0A6N8JD03</accession>
<reference evidence="7 8" key="1">
    <citation type="submission" date="2019-12" db="EMBL/GenBank/DDBJ databases">
        <title>The draft genomic sequence of strain Chitinophaga oryziterrae JCM 16595.</title>
        <authorList>
            <person name="Zhang X."/>
        </authorList>
    </citation>
    <scope>NUCLEOTIDE SEQUENCE [LARGE SCALE GENOMIC DNA]</scope>
    <source>
        <strain evidence="7 8">JCM 16595</strain>
    </source>
</reference>
<comment type="subcellular location">
    <subcellularLocation>
        <location evidence="1">Membrane</location>
        <topology evidence="1">Multi-pass membrane protein</topology>
    </subcellularLocation>
</comment>
<feature type="transmembrane region" description="Helical" evidence="5">
    <location>
        <begin position="29"/>
        <end position="44"/>
    </location>
</feature>
<evidence type="ECO:0000256" key="4">
    <source>
        <dbReference type="ARBA" id="ARBA00023136"/>
    </source>
</evidence>
<feature type="transmembrane region" description="Helical" evidence="5">
    <location>
        <begin position="226"/>
        <end position="247"/>
    </location>
</feature>
<feature type="transmembrane region" description="Helical" evidence="5">
    <location>
        <begin position="51"/>
        <end position="70"/>
    </location>
</feature>
<dbReference type="AlphaFoldDB" id="A0A6N8JD03"/>
<keyword evidence="3 5" id="KW-1133">Transmembrane helix</keyword>
<evidence type="ECO:0000256" key="2">
    <source>
        <dbReference type="ARBA" id="ARBA00022692"/>
    </source>
</evidence>
<feature type="transmembrane region" description="Helical" evidence="5">
    <location>
        <begin position="185"/>
        <end position="214"/>
    </location>
</feature>
<dbReference type="Pfam" id="PF04932">
    <property type="entry name" value="Wzy_C"/>
    <property type="match status" value="1"/>
</dbReference>
<sequence length="406" mass="47294">MSTSKTYHLFFFVAIVYTFFNSVLLPEGLYYTTLLTPFFFINLIRQKYVKYYFHFLIISLLFACIQLPTVEYPKDYIISFLLLQTLAIFVLNAYLFFKTAGATANVFKSLATINIVLVAVALITLFIPFIRPVLWYLLPISPDIPVIPRLKLFTFEASYYSLVMFPIAGYYALKKILLKSEYNILFISLCLSLLLSFSLGVLITFFIGTILLLSLNMDKLRGKVNITFIMITCWGLLASMLVLFFFYRHNPLFERLHNIYSGKDTSARGRITDSFYIAWNVTKTKSLLFGAGLGQFKHIGKGFSNYFYSYSKIPVTRVYNSVAETFCIYGGLGLILRFYTIIYLFIKTKVWENYYRQLLFIFIFIYQFTGSYLFNPAEYVIWVLAFSTALFPQFNRTNFILNTRQL</sequence>
<dbReference type="GO" id="GO:0016020">
    <property type="term" value="C:membrane"/>
    <property type="evidence" value="ECO:0007669"/>
    <property type="project" value="UniProtKB-SubCell"/>
</dbReference>
<name>A0A6N8JD03_9BACT</name>
<organism evidence="7 8">
    <name type="scientific">Chitinophaga oryziterrae</name>
    <dbReference type="NCBI Taxonomy" id="1031224"/>
    <lineage>
        <taxon>Bacteria</taxon>
        <taxon>Pseudomonadati</taxon>
        <taxon>Bacteroidota</taxon>
        <taxon>Chitinophagia</taxon>
        <taxon>Chitinophagales</taxon>
        <taxon>Chitinophagaceae</taxon>
        <taxon>Chitinophaga</taxon>
    </lineage>
</organism>
<gene>
    <name evidence="7" type="ORF">GO495_16270</name>
</gene>
<dbReference type="InterPro" id="IPR007016">
    <property type="entry name" value="O-antigen_ligase-rel_domated"/>
</dbReference>
<dbReference type="EMBL" id="WRXO01000004">
    <property type="protein sequence ID" value="MVT42149.1"/>
    <property type="molecule type" value="Genomic_DNA"/>
</dbReference>
<evidence type="ECO:0000259" key="6">
    <source>
        <dbReference type="Pfam" id="PF04932"/>
    </source>
</evidence>
<feature type="transmembrane region" description="Helical" evidence="5">
    <location>
        <begin position="358"/>
        <end position="374"/>
    </location>
</feature>
<feature type="transmembrane region" description="Helical" evidence="5">
    <location>
        <begin position="328"/>
        <end position="346"/>
    </location>
</feature>
<dbReference type="Proteomes" id="UP000468388">
    <property type="component" value="Unassembled WGS sequence"/>
</dbReference>
<dbReference type="OrthoDB" id="627751at2"/>
<feature type="transmembrane region" description="Helical" evidence="5">
    <location>
        <begin position="76"/>
        <end position="97"/>
    </location>
</feature>
<keyword evidence="4 5" id="KW-0472">Membrane</keyword>
<dbReference type="RefSeq" id="WP_157300779.1">
    <property type="nucleotide sequence ID" value="NZ_BAAAZB010000005.1"/>
</dbReference>
<feature type="transmembrane region" description="Helical" evidence="5">
    <location>
        <begin position="7"/>
        <end position="23"/>
    </location>
</feature>
<feature type="transmembrane region" description="Helical" evidence="5">
    <location>
        <begin position="109"/>
        <end position="137"/>
    </location>
</feature>
<evidence type="ECO:0000256" key="3">
    <source>
        <dbReference type="ARBA" id="ARBA00022989"/>
    </source>
</evidence>
<comment type="caution">
    <text evidence="7">The sequence shown here is derived from an EMBL/GenBank/DDBJ whole genome shotgun (WGS) entry which is preliminary data.</text>
</comment>